<protein>
    <submittedName>
        <fullName evidence="5">Extracellular solute-binding protein</fullName>
    </submittedName>
</protein>
<feature type="chain" id="PRO_5045184887" evidence="4">
    <location>
        <begin position="22"/>
        <end position="484"/>
    </location>
</feature>
<dbReference type="InterPro" id="IPR050490">
    <property type="entry name" value="Bact_solute-bd_prot1"/>
</dbReference>
<evidence type="ECO:0000256" key="3">
    <source>
        <dbReference type="SAM" id="MobiDB-lite"/>
    </source>
</evidence>
<dbReference type="RefSeq" id="WP_161743342.1">
    <property type="nucleotide sequence ID" value="NZ_JAAAMV010000007.1"/>
</dbReference>
<evidence type="ECO:0000256" key="4">
    <source>
        <dbReference type="SAM" id="SignalP"/>
    </source>
</evidence>
<evidence type="ECO:0000313" key="5">
    <source>
        <dbReference type="EMBL" id="NBD24546.1"/>
    </source>
</evidence>
<keyword evidence="4" id="KW-0732">Signal</keyword>
<dbReference type="PROSITE" id="PS51257">
    <property type="entry name" value="PROKAR_LIPOPROTEIN"/>
    <property type="match status" value="1"/>
</dbReference>
<feature type="region of interest" description="Disordered" evidence="3">
    <location>
        <begin position="49"/>
        <end position="77"/>
    </location>
</feature>
<dbReference type="Proteomes" id="UP000665561">
    <property type="component" value="Unassembled WGS sequence"/>
</dbReference>
<proteinExistence type="inferred from homology"/>
<organism evidence="5 6">
    <name type="scientific">Paenibacillus glycinis</name>
    <dbReference type="NCBI Taxonomy" id="2697035"/>
    <lineage>
        <taxon>Bacteria</taxon>
        <taxon>Bacillati</taxon>
        <taxon>Bacillota</taxon>
        <taxon>Bacilli</taxon>
        <taxon>Bacillales</taxon>
        <taxon>Paenibacillaceae</taxon>
        <taxon>Paenibacillus</taxon>
    </lineage>
</organism>
<sequence>MKLKGWSALASVLLLTTVMSACGSSNDDNGGANDAAANGNAGAANNGGAASNGGTTNEAATNGAAANDGAANAPADGGAKNDKEFTIRVGAWFLDERPYMVQFKKSVEEAYAKLYPKAKIQWDVVLGATYFDKLRAQFASGSAPDVVFYQNVDFATAGNLADLSAEPWVARLNDGGQKDFQTHAGGKTYGVPMGLSIGGGVWYNKKMFADLGITAPKTTQELFDAAEKVKASGKTPITVGFKDQWTAQLFYMNWLNSYELGDTTLNRQIYDGKVKLNESPVIQKVYQNFELLKTKGYFNKNAISIDWPQSGQMFASGDAAMIVQGPWMPGANADNIAKGGFDKFDIGFFPLPNDEGQVAMGTGSNEALGVNAKTALMQESKDLVNLITSPEIISPFMTGDGALTSFTDVTVKYDDPAMDEVQAAVNDSTVMATTLPNYLPQSAVTNMLDTLTKVVSGIKFNADDLKAAQSSFDKDKGTVTAPAE</sequence>
<comment type="caution">
    <text evidence="5">The sequence shown here is derived from an EMBL/GenBank/DDBJ whole genome shotgun (WGS) entry which is preliminary data.</text>
</comment>
<keyword evidence="6" id="KW-1185">Reference proteome</keyword>
<evidence type="ECO:0000256" key="2">
    <source>
        <dbReference type="ARBA" id="ARBA00022448"/>
    </source>
</evidence>
<dbReference type="InterPro" id="IPR006059">
    <property type="entry name" value="SBP"/>
</dbReference>
<dbReference type="PANTHER" id="PTHR43649">
    <property type="entry name" value="ARABINOSE-BINDING PROTEIN-RELATED"/>
    <property type="match status" value="1"/>
</dbReference>
<accession>A0ABW9XPR3</accession>
<feature type="signal peptide" evidence="4">
    <location>
        <begin position="1"/>
        <end position="21"/>
    </location>
</feature>
<reference evidence="5 6" key="1">
    <citation type="submission" date="2020-01" db="EMBL/GenBank/DDBJ databases">
        <title>Paenibacillus soybeanensis sp. nov. isolated from the nodules of soybean (Glycine max(L.) Merr).</title>
        <authorList>
            <person name="Wang H."/>
        </authorList>
    </citation>
    <scope>NUCLEOTIDE SEQUENCE [LARGE SCALE GENOMIC DNA]</scope>
    <source>
        <strain evidence="5 6">T1</strain>
    </source>
</reference>
<evidence type="ECO:0000256" key="1">
    <source>
        <dbReference type="ARBA" id="ARBA00008520"/>
    </source>
</evidence>
<comment type="similarity">
    <text evidence="1">Belongs to the bacterial solute-binding protein 1 family.</text>
</comment>
<dbReference type="PANTHER" id="PTHR43649:SF29">
    <property type="entry name" value="OSMOPROTECTIVE COMPOUNDS-BINDING PROTEIN GGTB"/>
    <property type="match status" value="1"/>
</dbReference>
<dbReference type="Pfam" id="PF01547">
    <property type="entry name" value="SBP_bac_1"/>
    <property type="match status" value="1"/>
</dbReference>
<dbReference type="SUPFAM" id="SSF53850">
    <property type="entry name" value="Periplasmic binding protein-like II"/>
    <property type="match status" value="1"/>
</dbReference>
<evidence type="ECO:0000313" key="6">
    <source>
        <dbReference type="Proteomes" id="UP000665561"/>
    </source>
</evidence>
<name>A0ABW9XPR3_9BACL</name>
<gene>
    <name evidence="5" type="ORF">GT019_11745</name>
</gene>
<dbReference type="Gene3D" id="3.40.190.10">
    <property type="entry name" value="Periplasmic binding protein-like II"/>
    <property type="match status" value="2"/>
</dbReference>
<dbReference type="EMBL" id="JAAAMV010000007">
    <property type="protein sequence ID" value="NBD24546.1"/>
    <property type="molecule type" value="Genomic_DNA"/>
</dbReference>
<keyword evidence="2" id="KW-0813">Transport</keyword>